<dbReference type="EMBL" id="JACAZH010000033">
    <property type="protein sequence ID" value="KAF7337714.1"/>
    <property type="molecule type" value="Genomic_DNA"/>
</dbReference>
<name>A0A8H6XC12_9AGAR</name>
<protein>
    <submittedName>
        <fullName evidence="1">Uncharacterized protein</fullName>
    </submittedName>
</protein>
<evidence type="ECO:0000313" key="2">
    <source>
        <dbReference type="Proteomes" id="UP000623467"/>
    </source>
</evidence>
<evidence type="ECO:0000313" key="1">
    <source>
        <dbReference type="EMBL" id="KAF7337714.1"/>
    </source>
</evidence>
<reference evidence="1" key="1">
    <citation type="submission" date="2020-05" db="EMBL/GenBank/DDBJ databases">
        <title>Mycena genomes resolve the evolution of fungal bioluminescence.</title>
        <authorList>
            <person name="Tsai I.J."/>
        </authorList>
    </citation>
    <scope>NUCLEOTIDE SEQUENCE</scope>
    <source>
        <strain evidence="1">160909Yilan</strain>
    </source>
</reference>
<comment type="caution">
    <text evidence="1">The sequence shown here is derived from an EMBL/GenBank/DDBJ whole genome shotgun (WGS) entry which is preliminary data.</text>
</comment>
<proteinExistence type="predicted"/>
<dbReference type="OrthoDB" id="3027690at2759"/>
<accession>A0A8H6XC12</accession>
<sequence length="77" mass="8411">MVPSASRPQPHPPDEAAANPITLYSRALQAYTLRLWTETLKAEEERCAQKERESCSGALSAADLKPLKKRSLAVSSS</sequence>
<keyword evidence="2" id="KW-1185">Reference proteome</keyword>
<dbReference type="AlphaFoldDB" id="A0A8H6XC12"/>
<gene>
    <name evidence="1" type="ORF">MSAN_02245000</name>
</gene>
<dbReference type="Proteomes" id="UP000623467">
    <property type="component" value="Unassembled WGS sequence"/>
</dbReference>
<organism evidence="1 2">
    <name type="scientific">Mycena sanguinolenta</name>
    <dbReference type="NCBI Taxonomy" id="230812"/>
    <lineage>
        <taxon>Eukaryota</taxon>
        <taxon>Fungi</taxon>
        <taxon>Dikarya</taxon>
        <taxon>Basidiomycota</taxon>
        <taxon>Agaricomycotina</taxon>
        <taxon>Agaricomycetes</taxon>
        <taxon>Agaricomycetidae</taxon>
        <taxon>Agaricales</taxon>
        <taxon>Marasmiineae</taxon>
        <taxon>Mycenaceae</taxon>
        <taxon>Mycena</taxon>
    </lineage>
</organism>